<protein>
    <submittedName>
        <fullName evidence="2">Uncharacterized protein</fullName>
    </submittedName>
</protein>
<feature type="transmembrane region" description="Helical" evidence="1">
    <location>
        <begin position="6"/>
        <end position="23"/>
    </location>
</feature>
<keyword evidence="3" id="KW-1185">Reference proteome</keyword>
<keyword evidence="1" id="KW-1133">Transmembrane helix</keyword>
<dbReference type="InterPro" id="IPR006994">
    <property type="entry name" value="TCF25/Rqc1"/>
</dbReference>
<dbReference type="Pfam" id="PF04910">
    <property type="entry name" value="Tcf25"/>
    <property type="match status" value="1"/>
</dbReference>
<reference evidence="2 3" key="1">
    <citation type="submission" date="2016-07" db="EMBL/GenBank/DDBJ databases">
        <title>Pervasive Adenine N6-methylation of Active Genes in Fungi.</title>
        <authorList>
            <consortium name="DOE Joint Genome Institute"/>
            <person name="Mondo S.J."/>
            <person name="Dannebaum R.O."/>
            <person name="Kuo R.C."/>
            <person name="Labutti K."/>
            <person name="Haridas S."/>
            <person name="Kuo A."/>
            <person name="Salamov A."/>
            <person name="Ahrendt S.R."/>
            <person name="Lipzen A."/>
            <person name="Sullivan W."/>
            <person name="Andreopoulos W.B."/>
            <person name="Clum A."/>
            <person name="Lindquist E."/>
            <person name="Daum C."/>
            <person name="Ramamoorthy G.K."/>
            <person name="Gryganskyi A."/>
            <person name="Culley D."/>
            <person name="Magnuson J.K."/>
            <person name="James T.Y."/>
            <person name="O'Malley M.A."/>
            <person name="Stajich J.E."/>
            <person name="Spatafora J.W."/>
            <person name="Visel A."/>
            <person name="Grigoriev I.V."/>
        </authorList>
    </citation>
    <scope>NUCLEOTIDE SEQUENCE [LARGE SCALE GENOMIC DNA]</scope>
    <source>
        <strain evidence="2 3">JEL800</strain>
    </source>
</reference>
<keyword evidence="1" id="KW-0472">Membrane</keyword>
<dbReference type="AlphaFoldDB" id="A0A1Y2BVP9"/>
<dbReference type="PANTHER" id="PTHR22684:SF0">
    <property type="entry name" value="RIBOSOME QUALITY CONTROL COMPLEX SUBUNIT TCF25"/>
    <property type="match status" value="1"/>
</dbReference>
<evidence type="ECO:0000313" key="3">
    <source>
        <dbReference type="Proteomes" id="UP000193642"/>
    </source>
</evidence>
<dbReference type="OrthoDB" id="2153631at2759"/>
<gene>
    <name evidence="2" type="ORF">BCR33DRAFT_853999</name>
</gene>
<evidence type="ECO:0000313" key="2">
    <source>
        <dbReference type="EMBL" id="ORY38707.1"/>
    </source>
</evidence>
<dbReference type="Proteomes" id="UP000193642">
    <property type="component" value="Unassembled WGS sequence"/>
</dbReference>
<comment type="caution">
    <text evidence="2">The sequence shown here is derived from an EMBL/GenBank/DDBJ whole genome shotgun (WGS) entry which is preliminary data.</text>
</comment>
<dbReference type="EMBL" id="MCGO01000043">
    <property type="protein sequence ID" value="ORY38707.1"/>
    <property type="molecule type" value="Genomic_DNA"/>
</dbReference>
<proteinExistence type="predicted"/>
<sequence length="227" mass="25483">MGGDTGGIVGLPNWSFTVALWSLKMKLRGKLRFGTLFLAVTDILKTALLQYPTFPSLLLSKLTLTDPTITNSQLFSLPPGHPRTKSEESIHLLLQLYTERCHHLWKEPSALAWFRATASTLAKTVSLEDPQVLEFTTKREEIDFQALVPFLPDDIARYGWMLLILCLLLRRWMRRRVGWGIMGVLVDCGAVAGLMAARGGDGVGDEDDDEDWVDGNEVDEEMMVMML</sequence>
<organism evidence="2 3">
    <name type="scientific">Rhizoclosmatium globosum</name>
    <dbReference type="NCBI Taxonomy" id="329046"/>
    <lineage>
        <taxon>Eukaryota</taxon>
        <taxon>Fungi</taxon>
        <taxon>Fungi incertae sedis</taxon>
        <taxon>Chytridiomycota</taxon>
        <taxon>Chytridiomycota incertae sedis</taxon>
        <taxon>Chytridiomycetes</taxon>
        <taxon>Chytridiales</taxon>
        <taxon>Chytriomycetaceae</taxon>
        <taxon>Rhizoclosmatium</taxon>
    </lineage>
</organism>
<dbReference type="GO" id="GO:1990112">
    <property type="term" value="C:RQC complex"/>
    <property type="evidence" value="ECO:0007669"/>
    <property type="project" value="TreeGrafter"/>
</dbReference>
<evidence type="ECO:0000256" key="1">
    <source>
        <dbReference type="SAM" id="Phobius"/>
    </source>
</evidence>
<dbReference type="PANTHER" id="PTHR22684">
    <property type="entry name" value="NULP1-RELATED"/>
    <property type="match status" value="1"/>
</dbReference>
<keyword evidence="1" id="KW-0812">Transmembrane</keyword>
<accession>A0A1Y2BVP9</accession>
<name>A0A1Y2BVP9_9FUNG</name>